<organism evidence="4 5">
    <name type="scientific">Anaeromassilibacillus senegalensis</name>
    <dbReference type="NCBI Taxonomy" id="1673717"/>
    <lineage>
        <taxon>Bacteria</taxon>
        <taxon>Bacillati</taxon>
        <taxon>Bacillota</taxon>
        <taxon>Clostridia</taxon>
        <taxon>Eubacteriales</taxon>
        <taxon>Acutalibacteraceae</taxon>
        <taxon>Anaeromassilibacillus</taxon>
    </lineage>
</organism>
<dbReference type="SMART" id="SM00740">
    <property type="entry name" value="PASTA"/>
    <property type="match status" value="2"/>
</dbReference>
<dbReference type="Proteomes" id="UP001299220">
    <property type="component" value="Unassembled WGS sequence"/>
</dbReference>
<comment type="caution">
    <text evidence="4">The sequence shown here is derived from an EMBL/GenBank/DDBJ whole genome shotgun (WGS) entry which is preliminary data.</text>
</comment>
<accession>A0ABS9CMQ4</accession>
<evidence type="ECO:0000313" key="4">
    <source>
        <dbReference type="EMBL" id="MCF2651893.1"/>
    </source>
</evidence>
<evidence type="ECO:0000259" key="3">
    <source>
        <dbReference type="PROSITE" id="PS51178"/>
    </source>
</evidence>
<dbReference type="PROSITE" id="PS51178">
    <property type="entry name" value="PASTA"/>
    <property type="match status" value="2"/>
</dbReference>
<dbReference type="Gene3D" id="1.10.510.10">
    <property type="entry name" value="Transferase(Phosphotransferase) domain 1"/>
    <property type="match status" value="1"/>
</dbReference>
<protein>
    <submittedName>
        <fullName evidence="4">PASTA domain-containing protein</fullName>
    </submittedName>
</protein>
<dbReference type="PROSITE" id="PS50011">
    <property type="entry name" value="PROTEIN_KINASE_DOM"/>
    <property type="match status" value="1"/>
</dbReference>
<reference evidence="4 5" key="1">
    <citation type="submission" date="2020-12" db="EMBL/GenBank/DDBJ databases">
        <title>Whole genome sequences of gut porcine anaerobes.</title>
        <authorList>
            <person name="Kubasova T."/>
            <person name="Jahodarova E."/>
            <person name="Rychlik I."/>
        </authorList>
    </citation>
    <scope>NUCLEOTIDE SEQUENCE [LARGE SCALE GENOMIC DNA]</scope>
    <source>
        <strain evidence="4 5">An867</strain>
    </source>
</reference>
<dbReference type="Pfam" id="PF03793">
    <property type="entry name" value="PASTA"/>
    <property type="match status" value="2"/>
</dbReference>
<sequence length="540" mass="59668">MGENKTYCMNCFSEMDAAMGACPRCGWSNAGQMKNALPYGTVLSGKYLIGQAARINGAGITYAALESKTNCKVEIREFFPNTIAFRSPNGISVKPTAGTELKYDDYLSEFERYTQKLIRVSGTNRIPEVLDTFSENNTQYVVFTFVESVSLREYVEEHGILSWADCERYFFPVIHALGTIHGQNVEHLGISPDTLRITSDDKMILTNFEIQSVRRAGTDLIEDIYPGCWAIEQYSKTKICDEVTDVYGLCASLLFALSGTVPMEAPKRKQDPRLMISKTILKQLPEHVIPAIANGLQVDADRRTSSFSRFSAELSAEPTVMAKIVETETVRSLPTNTKRSPHSHNLPPFLWLIISFLFSLVIILAVTSVWFKDSAFSLQSIMKAFNEPTSSSVTQTLKLPDLVGKDYEKVEALTQSDKRYAFTLRIYEESFSDTIPEGQITGQLPFAGETIKAGDTVKVAVSRGAAMRELPDVSGMTGEQALERLREEGFAPVQVDRVSDEVALGKVIGYENNVPGDTVAYGSVVTVLVSAEEEANGGEE</sequence>
<dbReference type="SUPFAM" id="SSF56112">
    <property type="entry name" value="Protein kinase-like (PK-like)"/>
    <property type="match status" value="1"/>
</dbReference>
<dbReference type="RefSeq" id="WP_235322912.1">
    <property type="nucleotide sequence ID" value="NZ_JAFBIT010000001.1"/>
</dbReference>
<feature type="domain" description="PASTA" evidence="3">
    <location>
        <begin position="393"/>
        <end position="463"/>
    </location>
</feature>
<feature type="domain" description="Protein kinase" evidence="2">
    <location>
        <begin position="47"/>
        <end position="320"/>
    </location>
</feature>
<dbReference type="Pfam" id="PF00069">
    <property type="entry name" value="Pkinase"/>
    <property type="match status" value="1"/>
</dbReference>
<keyword evidence="1" id="KW-0812">Transmembrane</keyword>
<gene>
    <name evidence="4" type="ORF">JQM67_04700</name>
</gene>
<keyword evidence="5" id="KW-1185">Reference proteome</keyword>
<dbReference type="CDD" id="cd06577">
    <property type="entry name" value="PASTA_pknB"/>
    <property type="match status" value="2"/>
</dbReference>
<feature type="transmembrane region" description="Helical" evidence="1">
    <location>
        <begin position="349"/>
        <end position="371"/>
    </location>
</feature>
<evidence type="ECO:0000256" key="1">
    <source>
        <dbReference type="SAM" id="Phobius"/>
    </source>
</evidence>
<evidence type="ECO:0000259" key="2">
    <source>
        <dbReference type="PROSITE" id="PS50011"/>
    </source>
</evidence>
<dbReference type="InterPro" id="IPR005543">
    <property type="entry name" value="PASTA_dom"/>
</dbReference>
<dbReference type="Gene3D" id="3.30.10.20">
    <property type="match status" value="2"/>
</dbReference>
<keyword evidence="1" id="KW-0472">Membrane</keyword>
<dbReference type="InterPro" id="IPR011009">
    <property type="entry name" value="Kinase-like_dom_sf"/>
</dbReference>
<evidence type="ECO:0000313" key="5">
    <source>
        <dbReference type="Proteomes" id="UP001299220"/>
    </source>
</evidence>
<feature type="domain" description="PASTA" evidence="3">
    <location>
        <begin position="464"/>
        <end position="531"/>
    </location>
</feature>
<dbReference type="InterPro" id="IPR000719">
    <property type="entry name" value="Prot_kinase_dom"/>
</dbReference>
<keyword evidence="1" id="KW-1133">Transmembrane helix</keyword>
<dbReference type="EMBL" id="JAFBIT010000001">
    <property type="protein sequence ID" value="MCF2651893.1"/>
    <property type="molecule type" value="Genomic_DNA"/>
</dbReference>
<proteinExistence type="predicted"/>
<name>A0ABS9CMQ4_9FIRM</name>